<accession>A0A4R0RIQ7</accession>
<dbReference type="InterPro" id="IPR035521">
    <property type="entry name" value="Fus1_SH3"/>
</dbReference>
<dbReference type="STRING" id="92696.A0A4R0RIQ7"/>
<dbReference type="Pfam" id="PF07653">
    <property type="entry name" value="SH3_2"/>
    <property type="match status" value="1"/>
</dbReference>
<dbReference type="Gene3D" id="2.30.30.40">
    <property type="entry name" value="SH3 Domains"/>
    <property type="match status" value="1"/>
</dbReference>
<organism evidence="6 7">
    <name type="scientific">Steccherinum ochraceum</name>
    <dbReference type="NCBI Taxonomy" id="92696"/>
    <lineage>
        <taxon>Eukaryota</taxon>
        <taxon>Fungi</taxon>
        <taxon>Dikarya</taxon>
        <taxon>Basidiomycota</taxon>
        <taxon>Agaricomycotina</taxon>
        <taxon>Agaricomycetes</taxon>
        <taxon>Polyporales</taxon>
        <taxon>Steccherinaceae</taxon>
        <taxon>Steccherinum</taxon>
    </lineage>
</organism>
<feature type="domain" description="SH3" evidence="5">
    <location>
        <begin position="246"/>
        <end position="309"/>
    </location>
</feature>
<dbReference type="SUPFAM" id="SSF50044">
    <property type="entry name" value="SH3-domain"/>
    <property type="match status" value="1"/>
</dbReference>
<evidence type="ECO:0000259" key="5">
    <source>
        <dbReference type="PROSITE" id="PS50002"/>
    </source>
</evidence>
<comment type="caution">
    <text evidence="6">The sequence shown here is derived from an EMBL/GenBank/DDBJ whole genome shotgun (WGS) entry which is preliminary data.</text>
</comment>
<reference evidence="6 7" key="1">
    <citation type="submission" date="2018-11" db="EMBL/GenBank/DDBJ databases">
        <title>Genome assembly of Steccherinum ochraceum LE-BIN_3174, the white-rot fungus of the Steccherinaceae family (The Residual Polyporoid clade, Polyporales, Basidiomycota).</title>
        <authorList>
            <person name="Fedorova T.V."/>
            <person name="Glazunova O.A."/>
            <person name="Landesman E.O."/>
            <person name="Moiseenko K.V."/>
            <person name="Psurtseva N.V."/>
            <person name="Savinova O.S."/>
            <person name="Shakhova N.V."/>
            <person name="Tyazhelova T.V."/>
            <person name="Vasina D.V."/>
        </authorList>
    </citation>
    <scope>NUCLEOTIDE SEQUENCE [LARGE SCALE GENOMIC DNA]</scope>
    <source>
        <strain evidence="6 7">LE-BIN_3174</strain>
    </source>
</reference>
<proteinExistence type="predicted"/>
<evidence type="ECO:0000256" key="4">
    <source>
        <dbReference type="SAM" id="Phobius"/>
    </source>
</evidence>
<protein>
    <recommendedName>
        <fullName evidence="5">SH3 domain-containing protein</fullName>
    </recommendedName>
</protein>
<evidence type="ECO:0000256" key="2">
    <source>
        <dbReference type="PROSITE-ProRule" id="PRU00192"/>
    </source>
</evidence>
<gene>
    <name evidence="6" type="ORF">EIP91_010756</name>
</gene>
<feature type="transmembrane region" description="Helical" evidence="4">
    <location>
        <begin position="43"/>
        <end position="64"/>
    </location>
</feature>
<evidence type="ECO:0000313" key="7">
    <source>
        <dbReference type="Proteomes" id="UP000292702"/>
    </source>
</evidence>
<dbReference type="InterPro" id="IPR001452">
    <property type="entry name" value="SH3_domain"/>
</dbReference>
<keyword evidence="7" id="KW-1185">Reference proteome</keyword>
<dbReference type="InterPro" id="IPR036028">
    <property type="entry name" value="SH3-like_dom_sf"/>
</dbReference>
<keyword evidence="1 2" id="KW-0728">SH3 domain</keyword>
<dbReference type="SMART" id="SM00326">
    <property type="entry name" value="SH3"/>
    <property type="match status" value="1"/>
</dbReference>
<dbReference type="AlphaFoldDB" id="A0A4R0RIQ7"/>
<feature type="compositionally biased region" description="Basic and acidic residues" evidence="3">
    <location>
        <begin position="1"/>
        <end position="15"/>
    </location>
</feature>
<sequence>MHRQVAREFTAREADPSSVETAGLVGRDDSNQASKPLPTSVKALAGVIVVLGVILIGLAAWKIGKWRRQKMRSRMAASSRVSQYVAEKPRNAIQVSFKDMVTDEKKSFFGLPSLLSRPEPAHAPNKAIKKGTNRYIGGFHTSKPSKTSFALSPSAPPKSAPMIIPTVTIARTPSTKSNKSAKFDLRVDVNARPPVTGHALALQLLTANSAKPQVPSPRTSSQLDSPLKQTPATARPKSLKSTNGKKLPRLMIVTCTFIPSLPDEMLIKVGETLRLIEEYEDEWCLVQRVGKVDLEKGVIPRFCLQERPEIVARPTHKKGGSSAATTFATPITPSTAIRTHI</sequence>
<evidence type="ECO:0000256" key="1">
    <source>
        <dbReference type="ARBA" id="ARBA00022443"/>
    </source>
</evidence>
<dbReference type="CDD" id="cd11854">
    <property type="entry name" value="SH3_Fus1p"/>
    <property type="match status" value="1"/>
</dbReference>
<dbReference type="Proteomes" id="UP000292702">
    <property type="component" value="Unassembled WGS sequence"/>
</dbReference>
<evidence type="ECO:0000256" key="3">
    <source>
        <dbReference type="SAM" id="MobiDB-lite"/>
    </source>
</evidence>
<keyword evidence="4" id="KW-0472">Membrane</keyword>
<keyword evidence="4" id="KW-0812">Transmembrane</keyword>
<dbReference type="OrthoDB" id="5340910at2759"/>
<dbReference type="EMBL" id="RWJN01000066">
    <property type="protein sequence ID" value="TCD68470.1"/>
    <property type="molecule type" value="Genomic_DNA"/>
</dbReference>
<feature type="compositionally biased region" description="Polar residues" evidence="3">
    <location>
        <begin position="208"/>
        <end position="232"/>
    </location>
</feature>
<feature type="region of interest" description="Disordered" evidence="3">
    <location>
        <begin position="208"/>
        <end position="243"/>
    </location>
</feature>
<feature type="region of interest" description="Disordered" evidence="3">
    <location>
        <begin position="1"/>
        <end position="35"/>
    </location>
</feature>
<dbReference type="PROSITE" id="PS50002">
    <property type="entry name" value="SH3"/>
    <property type="match status" value="1"/>
</dbReference>
<name>A0A4R0RIQ7_9APHY</name>
<evidence type="ECO:0000313" key="6">
    <source>
        <dbReference type="EMBL" id="TCD68470.1"/>
    </source>
</evidence>
<keyword evidence="4" id="KW-1133">Transmembrane helix</keyword>